<evidence type="ECO:0000313" key="3">
    <source>
        <dbReference type="EMBL" id="GIJ86765.1"/>
    </source>
</evidence>
<accession>A0A9P3B9P5</accession>
<dbReference type="Proteomes" id="UP001043456">
    <property type="component" value="Unassembled WGS sequence"/>
</dbReference>
<dbReference type="EMBL" id="BHVY01000004">
    <property type="protein sequence ID" value="GIJ86765.1"/>
    <property type="molecule type" value="Genomic_DNA"/>
</dbReference>
<feature type="transmembrane region" description="Helical" evidence="1">
    <location>
        <begin position="238"/>
        <end position="257"/>
    </location>
</feature>
<dbReference type="PANTHER" id="PTHR34502:SF4">
    <property type="entry name" value="DUF6594 DOMAIN-CONTAINING PROTEIN"/>
    <property type="match status" value="1"/>
</dbReference>
<keyword evidence="1" id="KW-0472">Membrane</keyword>
<dbReference type="OrthoDB" id="5416037at2759"/>
<dbReference type="Pfam" id="PF20237">
    <property type="entry name" value="DUF6594"/>
    <property type="match status" value="1"/>
</dbReference>
<sequence length="282" mass="32581">MSGLVGAVDRETAYEKAWKYLGYREYSRFLGSHANFLHVRLFRTLNARVLLAMQDYIIELEVELDKLDLEVAQPSAPDKHNGSFRQETSTKRMELVWELQKRLKAYNEYISTYSQLSKRRAVYHRDTTSVKNWLRGWPNAIHDEETGYLDHTSDLIYVTERDDSYVSRRPQRLFLTGRTWLARRPSGDDMRYIDSGTILLDEEKTAKLYTWAMLVLGLAMVMVPLWALAFVDGKVHKLIIITCFIFAFLVFTAFVTTARPFEALGATAAYAALLVVFLQVTP</sequence>
<keyword evidence="1" id="KW-1133">Transmembrane helix</keyword>
<gene>
    <name evidence="3" type="ORF">Asppvi_005660</name>
</gene>
<feature type="transmembrane region" description="Helical" evidence="1">
    <location>
        <begin position="263"/>
        <end position="281"/>
    </location>
</feature>
<protein>
    <recommendedName>
        <fullName evidence="2">DUF6594 domain-containing protein</fullName>
    </recommendedName>
</protein>
<evidence type="ECO:0000259" key="2">
    <source>
        <dbReference type="Pfam" id="PF20237"/>
    </source>
</evidence>
<evidence type="ECO:0000256" key="1">
    <source>
        <dbReference type="SAM" id="Phobius"/>
    </source>
</evidence>
<dbReference type="RefSeq" id="XP_043157511.1">
    <property type="nucleotide sequence ID" value="XM_043301576.1"/>
</dbReference>
<feature type="domain" description="DUF6594" evidence="2">
    <location>
        <begin position="23"/>
        <end position="275"/>
    </location>
</feature>
<dbReference type="AlphaFoldDB" id="A0A9P3B9P5"/>
<name>A0A9P3B9P5_9EURO</name>
<dbReference type="PANTHER" id="PTHR34502">
    <property type="entry name" value="DUF6594 DOMAIN-CONTAINING PROTEIN-RELATED"/>
    <property type="match status" value="1"/>
</dbReference>
<keyword evidence="4" id="KW-1185">Reference proteome</keyword>
<organism evidence="3 4">
    <name type="scientific">Aspergillus pseudoviridinutans</name>
    <dbReference type="NCBI Taxonomy" id="1517512"/>
    <lineage>
        <taxon>Eukaryota</taxon>
        <taxon>Fungi</taxon>
        <taxon>Dikarya</taxon>
        <taxon>Ascomycota</taxon>
        <taxon>Pezizomycotina</taxon>
        <taxon>Eurotiomycetes</taxon>
        <taxon>Eurotiomycetidae</taxon>
        <taxon>Eurotiales</taxon>
        <taxon>Aspergillaceae</taxon>
        <taxon>Aspergillus</taxon>
        <taxon>Aspergillus subgen. Fumigati</taxon>
    </lineage>
</organism>
<keyword evidence="1" id="KW-0812">Transmembrane</keyword>
<comment type="caution">
    <text evidence="3">The sequence shown here is derived from an EMBL/GenBank/DDBJ whole genome shotgun (WGS) entry which is preliminary data.</text>
</comment>
<feature type="transmembrane region" description="Helical" evidence="1">
    <location>
        <begin position="208"/>
        <end position="231"/>
    </location>
</feature>
<dbReference type="GeneID" id="67004271"/>
<evidence type="ECO:0000313" key="4">
    <source>
        <dbReference type="Proteomes" id="UP001043456"/>
    </source>
</evidence>
<dbReference type="InterPro" id="IPR046529">
    <property type="entry name" value="DUF6594"/>
</dbReference>
<proteinExistence type="predicted"/>
<reference evidence="3 4" key="1">
    <citation type="submission" date="2018-10" db="EMBL/GenBank/DDBJ databases">
        <title>Pan-genome distribution and transcriptional activeness of fungal secondary metabolism genes in Aspergillus section Fumigati.</title>
        <authorList>
            <person name="Takahashi H."/>
            <person name="Umemura M."/>
            <person name="Ninomiya A."/>
            <person name="Kusuya Y."/>
            <person name="Urayama S."/>
            <person name="Shimizu M."/>
            <person name="Watanabe A."/>
            <person name="Kamei K."/>
            <person name="Yaguchi T."/>
            <person name="Hagiwara D."/>
        </authorList>
    </citation>
    <scope>NUCLEOTIDE SEQUENCE [LARGE SCALE GENOMIC DNA]</scope>
    <source>
        <strain evidence="3 4">IFM 55266</strain>
    </source>
</reference>